<keyword evidence="3" id="KW-1185">Reference proteome</keyword>
<proteinExistence type="predicted"/>
<keyword evidence="1" id="KW-1133">Transmembrane helix</keyword>
<dbReference type="EMBL" id="JBHTJP010000035">
    <property type="protein sequence ID" value="MFD0977098.1"/>
    <property type="molecule type" value="Genomic_DNA"/>
</dbReference>
<protein>
    <submittedName>
        <fullName evidence="2">Uncharacterized protein</fullName>
    </submittedName>
</protein>
<reference evidence="3" key="1">
    <citation type="journal article" date="2019" name="Int. J. Syst. Evol. Microbiol.">
        <title>The Global Catalogue of Microorganisms (GCM) 10K type strain sequencing project: providing services to taxonomists for standard genome sequencing and annotation.</title>
        <authorList>
            <consortium name="The Broad Institute Genomics Platform"/>
            <consortium name="The Broad Institute Genome Sequencing Center for Infectious Disease"/>
            <person name="Wu L."/>
            <person name="Ma J."/>
        </authorList>
    </citation>
    <scope>NUCLEOTIDE SEQUENCE [LARGE SCALE GENOMIC DNA]</scope>
    <source>
        <strain evidence="3">CCUG 60898</strain>
    </source>
</reference>
<accession>A0ABW3IH78</accession>
<evidence type="ECO:0000313" key="2">
    <source>
        <dbReference type="EMBL" id="MFD0977098.1"/>
    </source>
</evidence>
<name>A0ABW3IH78_9FLAO</name>
<gene>
    <name evidence="2" type="ORF">ACFQ1G_09865</name>
</gene>
<keyword evidence="1" id="KW-0812">Transmembrane</keyword>
<comment type="caution">
    <text evidence="2">The sequence shown here is derived from an EMBL/GenBank/DDBJ whole genome shotgun (WGS) entry which is preliminary data.</text>
</comment>
<feature type="transmembrane region" description="Helical" evidence="1">
    <location>
        <begin position="89"/>
        <end position="112"/>
    </location>
</feature>
<organism evidence="2 3">
    <name type="scientific">Salinimicrobium gaetbulicola</name>
    <dbReference type="NCBI Taxonomy" id="999702"/>
    <lineage>
        <taxon>Bacteria</taxon>
        <taxon>Pseudomonadati</taxon>
        <taxon>Bacteroidota</taxon>
        <taxon>Flavobacteriia</taxon>
        <taxon>Flavobacteriales</taxon>
        <taxon>Flavobacteriaceae</taxon>
        <taxon>Salinimicrobium</taxon>
    </lineage>
</organism>
<evidence type="ECO:0000313" key="3">
    <source>
        <dbReference type="Proteomes" id="UP001597100"/>
    </source>
</evidence>
<dbReference type="Proteomes" id="UP001597100">
    <property type="component" value="Unassembled WGS sequence"/>
</dbReference>
<evidence type="ECO:0000256" key="1">
    <source>
        <dbReference type="SAM" id="Phobius"/>
    </source>
</evidence>
<keyword evidence="1" id="KW-0472">Membrane</keyword>
<sequence>MEPNLEREVLLKFENGIEDIPHFRSTAEEKIFLQLQKYNLIYATPRGVFIISQKGREALRSDVKKFISLERFEERLVKDSLRREIEKKWLYFAVVPLIILLTFFLIFSQLGWFR</sequence>
<dbReference type="RefSeq" id="WP_380739106.1">
    <property type="nucleotide sequence ID" value="NZ_JBHTJP010000035.1"/>
</dbReference>